<reference evidence="4" key="1">
    <citation type="submission" date="2016-10" db="EMBL/GenBank/DDBJ databases">
        <authorList>
            <person name="Varghese N."/>
            <person name="Submissions S."/>
        </authorList>
    </citation>
    <scope>NUCLEOTIDE SEQUENCE [LARGE SCALE GENOMIC DNA]</scope>
    <source>
        <strain evidence="4">DSM 23439</strain>
    </source>
</reference>
<name>A0A1I1I7J3_9GAMM</name>
<organism evidence="3 4">
    <name type="scientific">Kushneria avicenniae</name>
    <dbReference type="NCBI Taxonomy" id="402385"/>
    <lineage>
        <taxon>Bacteria</taxon>
        <taxon>Pseudomonadati</taxon>
        <taxon>Pseudomonadota</taxon>
        <taxon>Gammaproteobacteria</taxon>
        <taxon>Oceanospirillales</taxon>
        <taxon>Halomonadaceae</taxon>
        <taxon>Kushneria</taxon>
    </lineage>
</organism>
<keyword evidence="4" id="KW-1185">Reference proteome</keyword>
<protein>
    <submittedName>
        <fullName evidence="3">Porin</fullName>
    </submittedName>
</protein>
<evidence type="ECO:0000259" key="2">
    <source>
        <dbReference type="Pfam" id="PF13609"/>
    </source>
</evidence>
<dbReference type="InterPro" id="IPR033900">
    <property type="entry name" value="Gram_neg_porin_domain"/>
</dbReference>
<sequence>MKRILPLLAVLLWTGSADIQAQTRFLDDRVTLSGFGTLGLLHSNQEHADFVRDIGQPKGAEQGWSSRIDTRLGLQADIRFDEKLTGVIQGMSQYHSSGDFSPELMLAFLRYSPDPGFQFRVGRLGWDVDLVSDSRYVGYAYPWIRPPVDHFGVLQLTYIDGADVTFKRPMGSDLIWARFFTGRTNSRAYLSDELYANFDADHIYGGHLNYETGAWRFRAGYTRIESDVDYGGTLADQVAQIPGFNTRRFFNAATGFEQLEVYSVGAIYNPGPLQLQAIWNRDILIRNEIWVDSAFVSAAWRFNDLSPYTVLSAVRTHDDRDDPLNSNIEQRTWGVGLRYDVANDLAIKTQVDRIHTHSPGLLWRNTDDSWNGGWSTMVSLGLDFIF</sequence>
<evidence type="ECO:0000313" key="3">
    <source>
        <dbReference type="EMBL" id="SFC32134.1"/>
    </source>
</evidence>
<dbReference type="AlphaFoldDB" id="A0A1I1I7J3"/>
<dbReference type="EMBL" id="FOLY01000002">
    <property type="protein sequence ID" value="SFC32134.1"/>
    <property type="molecule type" value="Genomic_DNA"/>
</dbReference>
<dbReference type="STRING" id="402385.SAMN05421848_1048"/>
<feature type="signal peptide" evidence="1">
    <location>
        <begin position="1"/>
        <end position="21"/>
    </location>
</feature>
<dbReference type="GO" id="GO:0016020">
    <property type="term" value="C:membrane"/>
    <property type="evidence" value="ECO:0007669"/>
    <property type="project" value="InterPro"/>
</dbReference>
<accession>A0A1I1I7J3</accession>
<proteinExistence type="predicted"/>
<feature type="chain" id="PRO_5011577607" evidence="1">
    <location>
        <begin position="22"/>
        <end position="386"/>
    </location>
</feature>
<dbReference type="SUPFAM" id="SSF56935">
    <property type="entry name" value="Porins"/>
    <property type="match status" value="1"/>
</dbReference>
<dbReference type="Proteomes" id="UP000199046">
    <property type="component" value="Unassembled WGS sequence"/>
</dbReference>
<dbReference type="Pfam" id="PF13609">
    <property type="entry name" value="Porin_4"/>
    <property type="match status" value="1"/>
</dbReference>
<feature type="domain" description="Porin" evidence="2">
    <location>
        <begin position="14"/>
        <end position="356"/>
    </location>
</feature>
<dbReference type="InterPro" id="IPR023614">
    <property type="entry name" value="Porin_dom_sf"/>
</dbReference>
<dbReference type="GO" id="GO:0015288">
    <property type="term" value="F:porin activity"/>
    <property type="evidence" value="ECO:0007669"/>
    <property type="project" value="InterPro"/>
</dbReference>
<evidence type="ECO:0000256" key="1">
    <source>
        <dbReference type="SAM" id="SignalP"/>
    </source>
</evidence>
<gene>
    <name evidence="3" type="ORF">SAMN05421848_1048</name>
</gene>
<evidence type="ECO:0000313" key="4">
    <source>
        <dbReference type="Proteomes" id="UP000199046"/>
    </source>
</evidence>
<keyword evidence="1" id="KW-0732">Signal</keyword>
<dbReference type="OrthoDB" id="197869at2"/>
<dbReference type="Gene3D" id="2.40.160.10">
    <property type="entry name" value="Porin"/>
    <property type="match status" value="1"/>
</dbReference>
<dbReference type="RefSeq" id="WP_090131451.1">
    <property type="nucleotide sequence ID" value="NZ_FOLY01000002.1"/>
</dbReference>